<comment type="cofactor">
    <cofactor evidence="1">
        <name>FMN</name>
        <dbReference type="ChEBI" id="CHEBI:58210"/>
    </cofactor>
</comment>
<reference evidence="8 9" key="1">
    <citation type="submission" date="2022-06" db="EMBL/GenBank/DDBJ databases">
        <title>Isolation of gut microbiota from human fecal samples.</title>
        <authorList>
            <person name="Pamer E.G."/>
            <person name="Barat B."/>
            <person name="Waligurski E."/>
            <person name="Medina S."/>
            <person name="Paddock L."/>
            <person name="Mostad J."/>
        </authorList>
    </citation>
    <scope>NUCLEOTIDE SEQUENCE [LARGE SCALE GENOMIC DNA]</scope>
    <source>
        <strain evidence="8 9">DFI.9.73</strain>
    </source>
</reference>
<protein>
    <submittedName>
        <fullName evidence="8">Nitroreductase</fullName>
    </submittedName>
</protein>
<evidence type="ECO:0000313" key="8">
    <source>
        <dbReference type="EMBL" id="MCQ4839786.1"/>
    </source>
</evidence>
<dbReference type="CDD" id="cd02136">
    <property type="entry name" value="PnbA_NfnB-like"/>
    <property type="match status" value="1"/>
</dbReference>
<feature type="domain" description="Nitroreductase" evidence="7">
    <location>
        <begin position="9"/>
        <end position="63"/>
    </location>
</feature>
<dbReference type="InterPro" id="IPR000415">
    <property type="entry name" value="Nitroreductase-like"/>
</dbReference>
<proteinExistence type="inferred from homology"/>
<dbReference type="EMBL" id="JANFZH010000014">
    <property type="protein sequence ID" value="MCQ4839786.1"/>
    <property type="molecule type" value="Genomic_DNA"/>
</dbReference>
<dbReference type="SUPFAM" id="SSF55469">
    <property type="entry name" value="FMN-dependent nitroreductase-like"/>
    <property type="match status" value="1"/>
</dbReference>
<evidence type="ECO:0000256" key="6">
    <source>
        <dbReference type="SAM" id="MobiDB-lite"/>
    </source>
</evidence>
<dbReference type="PANTHER" id="PTHR43673">
    <property type="entry name" value="NAD(P)H NITROREDUCTASE YDGI-RELATED"/>
    <property type="match status" value="1"/>
</dbReference>
<evidence type="ECO:0000259" key="7">
    <source>
        <dbReference type="Pfam" id="PF00881"/>
    </source>
</evidence>
<dbReference type="InterPro" id="IPR029479">
    <property type="entry name" value="Nitroreductase"/>
</dbReference>
<name>A0ABT1RYP8_9FIRM</name>
<sequence>MAKELLELLKTRRSIRKYKAEQVKTEELDAVLEAGTYAPTGIGAQSPVIVAVQDPETRELLSRMNAIVMGTESDPYYGAPTLVIVLADPERGTWVEDGSCVLDNMMNAAHALGLGSCWIHRERQMFDSPEGKDLLKTWGLPETLRGVGSIALGYPDGAAPEPKPRKPGYIVKIEKSRQ</sequence>
<keyword evidence="4" id="KW-0288">FMN</keyword>
<dbReference type="RefSeq" id="WP_066862814.1">
    <property type="nucleotide sequence ID" value="NZ_CABKVV010000013.1"/>
</dbReference>
<gene>
    <name evidence="8" type="ORF">NE695_07655</name>
</gene>
<evidence type="ECO:0000256" key="1">
    <source>
        <dbReference type="ARBA" id="ARBA00001917"/>
    </source>
</evidence>
<dbReference type="Proteomes" id="UP001524473">
    <property type="component" value="Unassembled WGS sequence"/>
</dbReference>
<keyword evidence="3" id="KW-0285">Flavoprotein</keyword>
<evidence type="ECO:0000313" key="9">
    <source>
        <dbReference type="Proteomes" id="UP001524473"/>
    </source>
</evidence>
<comment type="similarity">
    <text evidence="2">Belongs to the nitroreductase family.</text>
</comment>
<dbReference type="Pfam" id="PF00881">
    <property type="entry name" value="Nitroreductase"/>
    <property type="match status" value="2"/>
</dbReference>
<keyword evidence="9" id="KW-1185">Reference proteome</keyword>
<feature type="region of interest" description="Disordered" evidence="6">
    <location>
        <begin position="155"/>
        <end position="178"/>
    </location>
</feature>
<evidence type="ECO:0000256" key="5">
    <source>
        <dbReference type="ARBA" id="ARBA00023002"/>
    </source>
</evidence>
<feature type="domain" description="Nitroreductase" evidence="7">
    <location>
        <begin position="76"/>
        <end position="154"/>
    </location>
</feature>
<evidence type="ECO:0000256" key="4">
    <source>
        <dbReference type="ARBA" id="ARBA00022643"/>
    </source>
</evidence>
<dbReference type="PANTHER" id="PTHR43673:SF2">
    <property type="entry name" value="NITROREDUCTASE"/>
    <property type="match status" value="1"/>
</dbReference>
<dbReference type="Gene3D" id="3.40.109.10">
    <property type="entry name" value="NADH Oxidase"/>
    <property type="match status" value="1"/>
</dbReference>
<organism evidence="8 9">
    <name type="scientific">Neglectibacter timonensis</name>
    <dbReference type="NCBI Taxonomy" id="1776382"/>
    <lineage>
        <taxon>Bacteria</taxon>
        <taxon>Bacillati</taxon>
        <taxon>Bacillota</taxon>
        <taxon>Clostridia</taxon>
        <taxon>Eubacteriales</taxon>
        <taxon>Oscillospiraceae</taxon>
        <taxon>Neglectibacter</taxon>
    </lineage>
</organism>
<evidence type="ECO:0000256" key="2">
    <source>
        <dbReference type="ARBA" id="ARBA00007118"/>
    </source>
</evidence>
<keyword evidence="5" id="KW-0560">Oxidoreductase</keyword>
<dbReference type="GeneID" id="90532025"/>
<evidence type="ECO:0000256" key="3">
    <source>
        <dbReference type="ARBA" id="ARBA00022630"/>
    </source>
</evidence>
<comment type="caution">
    <text evidence="8">The sequence shown here is derived from an EMBL/GenBank/DDBJ whole genome shotgun (WGS) entry which is preliminary data.</text>
</comment>
<accession>A0ABT1RYP8</accession>